<evidence type="ECO:0000256" key="7">
    <source>
        <dbReference type="ARBA" id="ARBA00022490"/>
    </source>
</evidence>
<dbReference type="InterPro" id="IPR013221">
    <property type="entry name" value="Mur_ligase_cen"/>
</dbReference>
<keyword evidence="17 18" id="KW-0131">Cell cycle</keyword>
<feature type="binding site" evidence="17">
    <location>
        <begin position="119"/>
        <end position="125"/>
    </location>
    <ligand>
        <name>ATP</name>
        <dbReference type="ChEBI" id="CHEBI:30616"/>
    </ligand>
</feature>
<evidence type="ECO:0000259" key="19">
    <source>
        <dbReference type="Pfam" id="PF02875"/>
    </source>
</evidence>
<name>A0A1I4IXY6_9BACI</name>
<evidence type="ECO:0000256" key="14">
    <source>
        <dbReference type="ARBA" id="ARBA00030398"/>
    </source>
</evidence>
<evidence type="ECO:0000256" key="3">
    <source>
        <dbReference type="ARBA" id="ARBA00004752"/>
    </source>
</evidence>
<keyword evidence="12 17" id="KW-0573">Peptidoglycan synthesis</keyword>
<comment type="pathway">
    <text evidence="3 17 18">Cell wall biogenesis; peptidoglycan biosynthesis.</text>
</comment>
<organism evidence="21 22">
    <name type="scientific">Salibacterium qingdaonense</name>
    <dbReference type="NCBI Taxonomy" id="266892"/>
    <lineage>
        <taxon>Bacteria</taxon>
        <taxon>Bacillati</taxon>
        <taxon>Bacillota</taxon>
        <taxon>Bacilli</taxon>
        <taxon>Bacillales</taxon>
        <taxon>Bacillaceae</taxon>
    </lineage>
</organism>
<dbReference type="EMBL" id="FOTY01000002">
    <property type="protein sequence ID" value="SFL58711.1"/>
    <property type="molecule type" value="Genomic_DNA"/>
</dbReference>
<dbReference type="GO" id="GO:0005524">
    <property type="term" value="F:ATP binding"/>
    <property type="evidence" value="ECO:0007669"/>
    <property type="project" value="UniProtKB-UniRule"/>
</dbReference>
<evidence type="ECO:0000256" key="2">
    <source>
        <dbReference type="ARBA" id="ARBA00004496"/>
    </source>
</evidence>
<dbReference type="GO" id="GO:0051301">
    <property type="term" value="P:cell division"/>
    <property type="evidence" value="ECO:0007669"/>
    <property type="project" value="UniProtKB-KW"/>
</dbReference>
<dbReference type="STRING" id="266892.SAMN04488054_102272"/>
<evidence type="ECO:0000313" key="21">
    <source>
        <dbReference type="EMBL" id="SFL58711.1"/>
    </source>
</evidence>
<reference evidence="21 22" key="1">
    <citation type="submission" date="2016-10" db="EMBL/GenBank/DDBJ databases">
        <authorList>
            <person name="de Groot N.N."/>
        </authorList>
    </citation>
    <scope>NUCLEOTIDE SEQUENCE [LARGE SCALE GENOMIC DNA]</scope>
    <source>
        <strain evidence="21 22">CGMCC 1.6134</strain>
    </source>
</reference>
<dbReference type="GO" id="GO:0009252">
    <property type="term" value="P:peptidoglycan biosynthetic process"/>
    <property type="evidence" value="ECO:0007669"/>
    <property type="project" value="UniProtKB-UniRule"/>
</dbReference>
<evidence type="ECO:0000313" key="22">
    <source>
        <dbReference type="Proteomes" id="UP000199668"/>
    </source>
</evidence>
<evidence type="ECO:0000256" key="4">
    <source>
        <dbReference type="ARBA" id="ARBA00010416"/>
    </source>
</evidence>
<dbReference type="GO" id="GO:0008360">
    <property type="term" value="P:regulation of cell shape"/>
    <property type="evidence" value="ECO:0007669"/>
    <property type="project" value="UniProtKB-KW"/>
</dbReference>
<keyword evidence="13 17" id="KW-0961">Cell wall biogenesis/degradation</keyword>
<dbReference type="InterPro" id="IPR036615">
    <property type="entry name" value="Mur_ligase_C_dom_sf"/>
</dbReference>
<dbReference type="UniPathway" id="UPA00219"/>
<evidence type="ECO:0000256" key="17">
    <source>
        <dbReference type="HAMAP-Rule" id="MF_00639"/>
    </source>
</evidence>
<dbReference type="GO" id="GO:0008764">
    <property type="term" value="F:UDP-N-acetylmuramoylalanine-D-glutamate ligase activity"/>
    <property type="evidence" value="ECO:0007669"/>
    <property type="project" value="UniProtKB-UniRule"/>
</dbReference>
<evidence type="ECO:0000256" key="11">
    <source>
        <dbReference type="ARBA" id="ARBA00022960"/>
    </source>
</evidence>
<dbReference type="SUPFAM" id="SSF53623">
    <property type="entry name" value="MurD-like peptide ligases, catalytic domain"/>
    <property type="match status" value="1"/>
</dbReference>
<dbReference type="SUPFAM" id="SSF53244">
    <property type="entry name" value="MurD-like peptide ligases, peptide-binding domain"/>
    <property type="match status" value="1"/>
</dbReference>
<sequence length="453" mass="49334">MRNTQWFKGKKILVIGLAKSGIAAARLLNDMGAVVTVNEAKDMTGTKEKSELEDMGIRVISGSHPLHIVDEGIEYVVKNPGIRYDTPIIRRAVDKGLPVVTEIELAGMVCGGSIAAVTGSNGKTTTTTLIHEMLLESSVPSYAAGNIGRVACETAPAVQPGEVMVTEVSSFQLKGTEEFHPRTAVLLNIVDAHLDYHGTRDDYQQSKAKIFVNLTSSDAAVYNAEDPVVAAIAEQSDADKVPFSVNAWSTEGAFIQHGWYWFRDTPILSADEAALPGRHNQENMLAAIACAMLNGAEPDAVRTILRHFQGVEHRLQFVGRVHNRDIYNDSKSTNILSAQKAVAAFEAPIVLLAGGLDRGNSFDELIPSLQKTKAAVFYGESREKLAEAARKAGLISWQFADTLEEAVEKGFQLTDEKDVFLLSPACASWDQFQTFEERGDTFIKAIKSVKVPR</sequence>
<dbReference type="Pfam" id="PF21799">
    <property type="entry name" value="MurD-like_N"/>
    <property type="match status" value="1"/>
</dbReference>
<keyword evidence="7 17" id="KW-0963">Cytoplasm</keyword>
<dbReference type="SUPFAM" id="SSF51984">
    <property type="entry name" value="MurCD N-terminal domain"/>
    <property type="match status" value="1"/>
</dbReference>
<dbReference type="Gene3D" id="3.90.190.20">
    <property type="entry name" value="Mur ligase, C-terminal domain"/>
    <property type="match status" value="1"/>
</dbReference>
<evidence type="ECO:0000256" key="12">
    <source>
        <dbReference type="ARBA" id="ARBA00022984"/>
    </source>
</evidence>
<dbReference type="RefSeq" id="WP_090925530.1">
    <property type="nucleotide sequence ID" value="NZ_FOTY01000002.1"/>
</dbReference>
<evidence type="ECO:0000256" key="8">
    <source>
        <dbReference type="ARBA" id="ARBA00022598"/>
    </source>
</evidence>
<proteinExistence type="inferred from homology"/>
<dbReference type="EC" id="6.3.2.9" evidence="5 17"/>
<dbReference type="InterPro" id="IPR036565">
    <property type="entry name" value="Mur-like_cat_sf"/>
</dbReference>
<evidence type="ECO:0000256" key="10">
    <source>
        <dbReference type="ARBA" id="ARBA00022840"/>
    </source>
</evidence>
<evidence type="ECO:0000256" key="5">
    <source>
        <dbReference type="ARBA" id="ARBA00012212"/>
    </source>
</evidence>
<keyword evidence="10 17" id="KW-0067">ATP-binding</keyword>
<dbReference type="InterPro" id="IPR005762">
    <property type="entry name" value="MurD"/>
</dbReference>
<evidence type="ECO:0000259" key="20">
    <source>
        <dbReference type="Pfam" id="PF08245"/>
    </source>
</evidence>
<dbReference type="GO" id="GO:0005737">
    <property type="term" value="C:cytoplasm"/>
    <property type="evidence" value="ECO:0007669"/>
    <property type="project" value="UniProtKB-SubCell"/>
</dbReference>
<dbReference type="NCBIfam" id="TIGR01087">
    <property type="entry name" value="murD"/>
    <property type="match status" value="1"/>
</dbReference>
<evidence type="ECO:0000256" key="15">
    <source>
        <dbReference type="ARBA" id="ARBA00032324"/>
    </source>
</evidence>
<dbReference type="PANTHER" id="PTHR43692">
    <property type="entry name" value="UDP-N-ACETYLMURAMOYLALANINE--D-GLUTAMATE LIGASE"/>
    <property type="match status" value="1"/>
</dbReference>
<comment type="subcellular location">
    <subcellularLocation>
        <location evidence="2 17 18">Cytoplasm</location>
    </subcellularLocation>
</comment>
<evidence type="ECO:0000256" key="16">
    <source>
        <dbReference type="ARBA" id="ARBA00047632"/>
    </source>
</evidence>
<dbReference type="Proteomes" id="UP000199668">
    <property type="component" value="Unassembled WGS sequence"/>
</dbReference>
<dbReference type="GO" id="GO:0071555">
    <property type="term" value="P:cell wall organization"/>
    <property type="evidence" value="ECO:0007669"/>
    <property type="project" value="UniProtKB-KW"/>
</dbReference>
<dbReference type="Pfam" id="PF02875">
    <property type="entry name" value="Mur_ligase_C"/>
    <property type="match status" value="1"/>
</dbReference>
<evidence type="ECO:0000256" key="1">
    <source>
        <dbReference type="ARBA" id="ARBA00002734"/>
    </source>
</evidence>
<comment type="similarity">
    <text evidence="4 17">Belongs to the MurCDEF family.</text>
</comment>
<accession>A0A1I4IXY6</accession>
<dbReference type="OrthoDB" id="9809796at2"/>
<evidence type="ECO:0000256" key="9">
    <source>
        <dbReference type="ARBA" id="ARBA00022741"/>
    </source>
</evidence>
<evidence type="ECO:0000256" key="13">
    <source>
        <dbReference type="ARBA" id="ARBA00023316"/>
    </source>
</evidence>
<evidence type="ECO:0000256" key="6">
    <source>
        <dbReference type="ARBA" id="ARBA00015655"/>
    </source>
</evidence>
<keyword evidence="8 17" id="KW-0436">Ligase</keyword>
<feature type="domain" description="Mur ligase central" evidence="20">
    <location>
        <begin position="117"/>
        <end position="291"/>
    </location>
</feature>
<gene>
    <name evidence="17" type="primary">murD</name>
    <name evidence="21" type="ORF">SAMN04488054_102272</name>
</gene>
<dbReference type="Gene3D" id="3.40.50.720">
    <property type="entry name" value="NAD(P)-binding Rossmann-like Domain"/>
    <property type="match status" value="1"/>
</dbReference>
<dbReference type="PANTHER" id="PTHR43692:SF1">
    <property type="entry name" value="UDP-N-ACETYLMURAMOYLALANINE--D-GLUTAMATE LIGASE"/>
    <property type="match status" value="1"/>
</dbReference>
<dbReference type="HAMAP" id="MF_00639">
    <property type="entry name" value="MurD"/>
    <property type="match status" value="1"/>
</dbReference>
<dbReference type="AlphaFoldDB" id="A0A1I4IXY6"/>
<comment type="catalytic activity">
    <reaction evidence="16 17 18">
        <text>UDP-N-acetyl-alpha-D-muramoyl-L-alanine + D-glutamate + ATP = UDP-N-acetyl-alpha-D-muramoyl-L-alanyl-D-glutamate + ADP + phosphate + H(+)</text>
        <dbReference type="Rhea" id="RHEA:16429"/>
        <dbReference type="ChEBI" id="CHEBI:15378"/>
        <dbReference type="ChEBI" id="CHEBI:29986"/>
        <dbReference type="ChEBI" id="CHEBI:30616"/>
        <dbReference type="ChEBI" id="CHEBI:43474"/>
        <dbReference type="ChEBI" id="CHEBI:83898"/>
        <dbReference type="ChEBI" id="CHEBI:83900"/>
        <dbReference type="ChEBI" id="CHEBI:456216"/>
        <dbReference type="EC" id="6.3.2.9"/>
    </reaction>
</comment>
<protein>
    <recommendedName>
        <fullName evidence="6 17">UDP-N-acetylmuramoylalanine--D-glutamate ligase</fullName>
        <ecNumber evidence="5 17">6.3.2.9</ecNumber>
    </recommendedName>
    <alternativeName>
        <fullName evidence="15 17">D-glutamic acid-adding enzyme</fullName>
    </alternativeName>
    <alternativeName>
        <fullName evidence="14 17">UDP-N-acetylmuramoyl-L-alanyl-D-glutamate synthetase</fullName>
    </alternativeName>
</protein>
<keyword evidence="17 18" id="KW-0132">Cell division</keyword>
<dbReference type="Gene3D" id="3.40.1190.10">
    <property type="entry name" value="Mur-like, catalytic domain"/>
    <property type="match status" value="1"/>
</dbReference>
<dbReference type="InterPro" id="IPR004101">
    <property type="entry name" value="Mur_ligase_C"/>
</dbReference>
<dbReference type="Pfam" id="PF08245">
    <property type="entry name" value="Mur_ligase_M"/>
    <property type="match status" value="1"/>
</dbReference>
<evidence type="ECO:0000256" key="18">
    <source>
        <dbReference type="RuleBase" id="RU003664"/>
    </source>
</evidence>
<comment type="function">
    <text evidence="1 17 18">Cell wall formation. Catalyzes the addition of glutamate to the nucleotide precursor UDP-N-acetylmuramoyl-L-alanine (UMA).</text>
</comment>
<keyword evidence="9 17" id="KW-0547">Nucleotide-binding</keyword>
<keyword evidence="11 17" id="KW-0133">Cell shape</keyword>
<keyword evidence="22" id="KW-1185">Reference proteome</keyword>
<feature type="domain" description="Mur ligase C-terminal" evidence="19">
    <location>
        <begin position="313"/>
        <end position="426"/>
    </location>
</feature>